<dbReference type="Proteomes" id="UP000050761">
    <property type="component" value="Unassembled WGS sequence"/>
</dbReference>
<proteinExistence type="predicted"/>
<keyword evidence="2" id="KW-1185">Reference proteome</keyword>
<dbReference type="AlphaFoldDB" id="A0A183G5H8"/>
<protein>
    <submittedName>
        <fullName evidence="3">Transposase</fullName>
    </submittedName>
</protein>
<sequence>MSPLLQAGPSGRHPDSVIEAPPVARRVWMHALRNPLPAAAGSRRLKSHLVMDDDHRQHFARLHLDHLDGDRRTACGYLIDRYFDLHIIMLLMS</sequence>
<gene>
    <name evidence="1" type="ORF">HPBE_LOCUS16878</name>
</gene>
<reference evidence="3" key="2">
    <citation type="submission" date="2019-09" db="UniProtKB">
        <authorList>
            <consortium name="WormBaseParasite"/>
        </authorList>
    </citation>
    <scope>IDENTIFICATION</scope>
</reference>
<organism evidence="2 3">
    <name type="scientific">Heligmosomoides polygyrus</name>
    <name type="common">Parasitic roundworm</name>
    <dbReference type="NCBI Taxonomy" id="6339"/>
    <lineage>
        <taxon>Eukaryota</taxon>
        <taxon>Metazoa</taxon>
        <taxon>Ecdysozoa</taxon>
        <taxon>Nematoda</taxon>
        <taxon>Chromadorea</taxon>
        <taxon>Rhabditida</taxon>
        <taxon>Rhabditina</taxon>
        <taxon>Rhabditomorpha</taxon>
        <taxon>Strongyloidea</taxon>
        <taxon>Heligmosomidae</taxon>
        <taxon>Heligmosomoides</taxon>
    </lineage>
</organism>
<accession>A0A3P8EJN9</accession>
<accession>A0A183G5H8</accession>
<dbReference type="WBParaSite" id="HPBE_0001687901-mRNA-1">
    <property type="protein sequence ID" value="HPBE_0001687901-mRNA-1"/>
    <property type="gene ID" value="HPBE_0001687901"/>
</dbReference>
<reference evidence="1 2" key="1">
    <citation type="submission" date="2018-11" db="EMBL/GenBank/DDBJ databases">
        <authorList>
            <consortium name="Pathogen Informatics"/>
        </authorList>
    </citation>
    <scope>NUCLEOTIDE SEQUENCE [LARGE SCALE GENOMIC DNA]</scope>
</reference>
<name>A0A183G5H8_HELPZ</name>
<dbReference type="EMBL" id="UZAH01029665">
    <property type="protein sequence ID" value="VDP07286.1"/>
    <property type="molecule type" value="Genomic_DNA"/>
</dbReference>
<evidence type="ECO:0000313" key="2">
    <source>
        <dbReference type="Proteomes" id="UP000050761"/>
    </source>
</evidence>
<evidence type="ECO:0000313" key="3">
    <source>
        <dbReference type="WBParaSite" id="HPBE_0001687901-mRNA-1"/>
    </source>
</evidence>
<evidence type="ECO:0000313" key="1">
    <source>
        <dbReference type="EMBL" id="VDP07286.1"/>
    </source>
</evidence>